<gene>
    <name evidence="2" type="ORF">AQJ54_35430</name>
</gene>
<sequence>MSGTTSGEAGAAEPVLDEESGAASEPSSPRDRLRGAASALRWVTAAVVFAVAGTTTAYGVGRLDRGDLPGLAAEADGLWEFPRLSSPPLPSDSPAPFADEDRPGAHHADPRALVLPAPKGAVEDRALRGSDGWLATEDFLAEYVEPDRAALGQLLVDSGLRHVTARGWTTEDGTRTRVYLLHFGTAAVVDDLFHRHMAGLDAPGHRVRGAERAVSDQELPDTTGIEEIRRAVYDETRPYGREHVRQGYLSAGDVLAVVLQSREGTVGTVPFLQTLALQSQLLT</sequence>
<evidence type="ECO:0000313" key="3">
    <source>
        <dbReference type="Proteomes" id="UP000054375"/>
    </source>
</evidence>
<dbReference type="EMBL" id="LMWV01000031">
    <property type="protein sequence ID" value="KUN60525.1"/>
    <property type="molecule type" value="Genomic_DNA"/>
</dbReference>
<dbReference type="AlphaFoldDB" id="A0A124HW54"/>
<dbReference type="RefSeq" id="WP_062244546.1">
    <property type="nucleotide sequence ID" value="NZ_JBPJFL010000001.1"/>
</dbReference>
<dbReference type="Proteomes" id="UP000054375">
    <property type="component" value="Unassembled WGS sequence"/>
</dbReference>
<feature type="compositionally biased region" description="Basic and acidic residues" evidence="1">
    <location>
        <begin position="99"/>
        <end position="110"/>
    </location>
</feature>
<evidence type="ECO:0000313" key="2">
    <source>
        <dbReference type="EMBL" id="KUN60525.1"/>
    </source>
</evidence>
<feature type="region of interest" description="Disordered" evidence="1">
    <location>
        <begin position="83"/>
        <end position="116"/>
    </location>
</feature>
<organism evidence="2 3">
    <name type="scientific">Streptomyces griseorubiginosus</name>
    <dbReference type="NCBI Taxonomy" id="67304"/>
    <lineage>
        <taxon>Bacteria</taxon>
        <taxon>Bacillati</taxon>
        <taxon>Actinomycetota</taxon>
        <taxon>Actinomycetes</taxon>
        <taxon>Kitasatosporales</taxon>
        <taxon>Streptomycetaceae</taxon>
        <taxon>Streptomyces</taxon>
    </lineage>
</organism>
<comment type="caution">
    <text evidence="2">The sequence shown here is derived from an EMBL/GenBank/DDBJ whole genome shotgun (WGS) entry which is preliminary data.</text>
</comment>
<feature type="region of interest" description="Disordered" evidence="1">
    <location>
        <begin position="1"/>
        <end position="32"/>
    </location>
</feature>
<protein>
    <submittedName>
        <fullName evidence="2">Uncharacterized protein</fullName>
    </submittedName>
</protein>
<name>A0A124HW54_9ACTN</name>
<keyword evidence="3" id="KW-1185">Reference proteome</keyword>
<reference evidence="2 3" key="1">
    <citation type="submission" date="2015-10" db="EMBL/GenBank/DDBJ databases">
        <title>Draft genome sequence of Streptomyces griseorubiginosus DSM 40469, type strain for the species Streptomyces griseorubiginosus.</title>
        <authorList>
            <person name="Ruckert C."/>
            <person name="Winkler A."/>
            <person name="Kalinowski J."/>
            <person name="Kampfer P."/>
            <person name="Glaeser S."/>
        </authorList>
    </citation>
    <scope>NUCLEOTIDE SEQUENCE [LARGE SCALE GENOMIC DNA]</scope>
    <source>
        <strain evidence="2 3">DSM 40469</strain>
    </source>
</reference>
<proteinExistence type="predicted"/>
<accession>A0A124HW54</accession>
<evidence type="ECO:0000256" key="1">
    <source>
        <dbReference type="SAM" id="MobiDB-lite"/>
    </source>
</evidence>